<dbReference type="OrthoDB" id="21225at2759"/>
<feature type="compositionally biased region" description="Polar residues" evidence="1">
    <location>
        <begin position="1"/>
        <end position="24"/>
    </location>
</feature>
<name>A0A9P6FPZ2_9FUNG</name>
<feature type="compositionally biased region" description="Polar residues" evidence="1">
    <location>
        <begin position="52"/>
        <end position="64"/>
    </location>
</feature>
<dbReference type="Proteomes" id="UP000780801">
    <property type="component" value="Unassembled WGS sequence"/>
</dbReference>
<feature type="region of interest" description="Disordered" evidence="1">
    <location>
        <begin position="1"/>
        <end position="64"/>
    </location>
</feature>
<organism evidence="2 3">
    <name type="scientific">Lunasporangiospora selenospora</name>
    <dbReference type="NCBI Taxonomy" id="979761"/>
    <lineage>
        <taxon>Eukaryota</taxon>
        <taxon>Fungi</taxon>
        <taxon>Fungi incertae sedis</taxon>
        <taxon>Mucoromycota</taxon>
        <taxon>Mortierellomycotina</taxon>
        <taxon>Mortierellomycetes</taxon>
        <taxon>Mortierellales</taxon>
        <taxon>Mortierellaceae</taxon>
        <taxon>Lunasporangiospora</taxon>
    </lineage>
</organism>
<proteinExistence type="predicted"/>
<dbReference type="AlphaFoldDB" id="A0A9P6FPZ2"/>
<feature type="non-terminal residue" evidence="2">
    <location>
        <position position="363"/>
    </location>
</feature>
<gene>
    <name evidence="2" type="ORF">BGW38_004252</name>
</gene>
<sequence>MASQPLPTPSDGSLSPSAITTSPPSLLAGETSHTSSTLPSSHSQADPALPTPSGSPTLLSWSHGTRISNNVPKIPSTITGNPLQDKAFPEACNMIQTTLNVDAVYLVQATSNRSMFMPTSPNAYNYWDPAARRKGSIGVVRTQDLDNIPNTVFKCLASSRKTSEMLKRPLMDEKVHQVRRQGSSWVCTDEGCRPHRLGDSLVNAIEPTWDRDIPAIKEMLGYVRQEIPVPTHLSGQDELFSCSQGSDVIESDWFGSSTNVDAFKDPSKRKLLCHTFQGTLPLLMTGATTPYKSCAIVPILGPPVANPIIPSDDQPWAYFVILSASQTKLFSFHERIYLKNFGSCLITEVMKRRVEAADEAKGT</sequence>
<reference evidence="2" key="1">
    <citation type="journal article" date="2020" name="Fungal Divers.">
        <title>Resolving the Mortierellaceae phylogeny through synthesis of multi-gene phylogenetics and phylogenomics.</title>
        <authorList>
            <person name="Vandepol N."/>
            <person name="Liber J."/>
            <person name="Desiro A."/>
            <person name="Na H."/>
            <person name="Kennedy M."/>
            <person name="Barry K."/>
            <person name="Grigoriev I.V."/>
            <person name="Miller A.N."/>
            <person name="O'Donnell K."/>
            <person name="Stajich J.E."/>
            <person name="Bonito G."/>
        </authorList>
    </citation>
    <scope>NUCLEOTIDE SEQUENCE</scope>
    <source>
        <strain evidence="2">KOD1015</strain>
    </source>
</reference>
<evidence type="ECO:0000313" key="3">
    <source>
        <dbReference type="Proteomes" id="UP000780801"/>
    </source>
</evidence>
<dbReference type="EMBL" id="JAABOA010002731">
    <property type="protein sequence ID" value="KAF9579472.1"/>
    <property type="molecule type" value="Genomic_DNA"/>
</dbReference>
<comment type="caution">
    <text evidence="2">The sequence shown here is derived from an EMBL/GenBank/DDBJ whole genome shotgun (WGS) entry which is preliminary data.</text>
</comment>
<evidence type="ECO:0000256" key="1">
    <source>
        <dbReference type="SAM" id="MobiDB-lite"/>
    </source>
</evidence>
<protein>
    <submittedName>
        <fullName evidence="2">Uncharacterized protein</fullName>
    </submittedName>
</protein>
<keyword evidence="3" id="KW-1185">Reference proteome</keyword>
<evidence type="ECO:0000313" key="2">
    <source>
        <dbReference type="EMBL" id="KAF9579472.1"/>
    </source>
</evidence>
<accession>A0A9P6FPZ2</accession>
<feature type="compositionally biased region" description="Low complexity" evidence="1">
    <location>
        <begin position="31"/>
        <end position="43"/>
    </location>
</feature>